<name>A0A418T8E5_9RHOB</name>
<dbReference type="OrthoDB" id="8450583at2"/>
<gene>
    <name evidence="1" type="ORF">D3P04_02370</name>
</gene>
<protein>
    <submittedName>
        <fullName evidence="1">Uncharacterized protein</fullName>
    </submittedName>
</protein>
<sequence length="129" mass="14454">MSRITRHSHGVERHRLDSALVTAGQGADALTRAQIATFENILRQSRRGKGAGRRSLRDEIESLTMPEIGDPGIFTAGRMSDLLTHVIDAVLPQLDMHEDVMDITGAMLREEIENQREIQDRISEGGWHE</sequence>
<dbReference type="Proteomes" id="UP000284202">
    <property type="component" value="Unassembled WGS sequence"/>
</dbReference>
<dbReference type="RefSeq" id="WP_119745483.1">
    <property type="nucleotide sequence ID" value="NZ_QZCG01000001.1"/>
</dbReference>
<reference evidence="2" key="1">
    <citation type="submission" date="2018-09" db="EMBL/GenBank/DDBJ databases">
        <title>Acidovorax cavernicola nov. sp. isolated from Gruta de las Maravillas (Aracena, Spain).</title>
        <authorList>
            <person name="Jurado V."/>
            <person name="Gutierrez-Patricio S."/>
            <person name="Gonzalez-Pimentel J.L."/>
            <person name="Miller A.Z."/>
            <person name="Laiz L."/>
            <person name="Saiz-Jimenez C."/>
        </authorList>
    </citation>
    <scope>NUCLEOTIDE SEQUENCE [LARGE SCALE GENOMIC DNA]</scope>
    <source>
        <strain evidence="2">1011MAR3C25</strain>
    </source>
</reference>
<comment type="caution">
    <text evidence="1">The sequence shown here is derived from an EMBL/GenBank/DDBJ whole genome shotgun (WGS) entry which is preliminary data.</text>
</comment>
<dbReference type="EMBL" id="QZCG01000001">
    <property type="protein sequence ID" value="RJE89491.1"/>
    <property type="molecule type" value="Genomic_DNA"/>
</dbReference>
<evidence type="ECO:0000313" key="2">
    <source>
        <dbReference type="Proteomes" id="UP000284202"/>
    </source>
</evidence>
<accession>A0A418T8E5</accession>
<keyword evidence="2" id="KW-1185">Reference proteome</keyword>
<dbReference type="AlphaFoldDB" id="A0A418T8E5"/>
<proteinExistence type="predicted"/>
<organism evidence="1 2">
    <name type="scientific">Paracoccus onubensis</name>
    <dbReference type="NCBI Taxonomy" id="1675788"/>
    <lineage>
        <taxon>Bacteria</taxon>
        <taxon>Pseudomonadati</taxon>
        <taxon>Pseudomonadota</taxon>
        <taxon>Alphaproteobacteria</taxon>
        <taxon>Rhodobacterales</taxon>
        <taxon>Paracoccaceae</taxon>
        <taxon>Paracoccus</taxon>
    </lineage>
</organism>
<evidence type="ECO:0000313" key="1">
    <source>
        <dbReference type="EMBL" id="RJE89491.1"/>
    </source>
</evidence>